<accession>A0A0M9VQP7</accession>
<dbReference type="GO" id="GO:0005739">
    <property type="term" value="C:mitochondrion"/>
    <property type="evidence" value="ECO:0007669"/>
    <property type="project" value="TreeGrafter"/>
</dbReference>
<dbReference type="PANTHER" id="PTHR13523">
    <property type="entry name" value="COILED-COIL-HELIX-COILED-COIL-HELIX DOMAIN CONTAINING 2/NUR77"/>
    <property type="match status" value="1"/>
</dbReference>
<organism evidence="2 3">
    <name type="scientific">Malassezia pachydermatis</name>
    <dbReference type="NCBI Taxonomy" id="77020"/>
    <lineage>
        <taxon>Eukaryota</taxon>
        <taxon>Fungi</taxon>
        <taxon>Dikarya</taxon>
        <taxon>Basidiomycota</taxon>
        <taxon>Ustilaginomycotina</taxon>
        <taxon>Malasseziomycetes</taxon>
        <taxon>Malasseziales</taxon>
        <taxon>Malasseziaceae</taxon>
        <taxon>Malassezia</taxon>
    </lineage>
</organism>
<dbReference type="PANTHER" id="PTHR13523:SF2">
    <property type="entry name" value="COILED-COIL-HELIX-COILED-COIL-HELIX DOMAIN CONTAINING 2, ISOFORM A-RELATED"/>
    <property type="match status" value="1"/>
</dbReference>
<feature type="compositionally biased region" description="Low complexity" evidence="1">
    <location>
        <begin position="10"/>
        <end position="26"/>
    </location>
</feature>
<evidence type="ECO:0000313" key="3">
    <source>
        <dbReference type="Proteomes" id="UP000037751"/>
    </source>
</evidence>
<feature type="region of interest" description="Disordered" evidence="1">
    <location>
        <begin position="1"/>
        <end position="70"/>
    </location>
</feature>
<gene>
    <name evidence="2" type="ORF">Malapachy_2209</name>
</gene>
<sequence length="164" mass="17049">MPRSSRSGTRPASHAPPRSAPSGSRGMHTMSAPPQSFKAPPQSRAAPAQHHAAPPHQGPTVVSQGPGMFGQMASTAAGVAVGSTVGHGISNMLFGGRHAEPAPAAEAHPPAAQYDQSFSQQPTGINCDVQSKEFLQCLEKTNDMNACSYYLEQLKACQAAARGY</sequence>
<protein>
    <submittedName>
        <fullName evidence="2">Uncharacterized protein</fullName>
    </submittedName>
</protein>
<dbReference type="GO" id="GO:0005634">
    <property type="term" value="C:nucleus"/>
    <property type="evidence" value="ECO:0007669"/>
    <property type="project" value="TreeGrafter"/>
</dbReference>
<name>A0A0M9VQP7_9BASI</name>
<dbReference type="InterPro" id="IPR055304">
    <property type="entry name" value="CHCHD2/10-like"/>
</dbReference>
<dbReference type="STRING" id="77020.A0A0M9VQP7"/>
<dbReference type="EMBL" id="LGAV01000002">
    <property type="protein sequence ID" value="KOS15762.1"/>
    <property type="molecule type" value="Genomic_DNA"/>
</dbReference>
<keyword evidence="3" id="KW-1185">Reference proteome</keyword>
<dbReference type="GO" id="GO:0007005">
    <property type="term" value="P:mitochondrion organization"/>
    <property type="evidence" value="ECO:0007669"/>
    <property type="project" value="InterPro"/>
</dbReference>
<dbReference type="VEuPathDB" id="FungiDB:Malapachy_2209"/>
<dbReference type="OrthoDB" id="1106148at2759"/>
<dbReference type="AlphaFoldDB" id="A0A0M9VQP7"/>
<evidence type="ECO:0000256" key="1">
    <source>
        <dbReference type="SAM" id="MobiDB-lite"/>
    </source>
</evidence>
<feature type="compositionally biased region" description="Low complexity" evidence="1">
    <location>
        <begin position="39"/>
        <end position="59"/>
    </location>
</feature>
<dbReference type="Proteomes" id="UP000037751">
    <property type="component" value="Unassembled WGS sequence"/>
</dbReference>
<reference evidence="2 3" key="1">
    <citation type="submission" date="2015-07" db="EMBL/GenBank/DDBJ databases">
        <title>Draft Genome Sequence of Malassezia furfur CBS1878 and Malassezia pachydermatis CBS1879.</title>
        <authorList>
            <person name="Triana S."/>
            <person name="Ohm R."/>
            <person name="Gonzalez A."/>
            <person name="DeCock H."/>
            <person name="Restrepo S."/>
            <person name="Celis A."/>
        </authorList>
    </citation>
    <scope>NUCLEOTIDE SEQUENCE [LARGE SCALE GENOMIC DNA]</scope>
    <source>
        <strain evidence="2 3">CBS 1879</strain>
    </source>
</reference>
<evidence type="ECO:0000313" key="2">
    <source>
        <dbReference type="EMBL" id="KOS15762.1"/>
    </source>
</evidence>
<comment type="caution">
    <text evidence="2">The sequence shown here is derived from an EMBL/GenBank/DDBJ whole genome shotgun (WGS) entry which is preliminary data.</text>
</comment>
<dbReference type="GeneID" id="28728576"/>
<proteinExistence type="predicted"/>
<dbReference type="RefSeq" id="XP_017993394.1">
    <property type="nucleotide sequence ID" value="XM_018136701.1"/>
</dbReference>